<dbReference type="AlphaFoldDB" id="A0A0E9QI47"/>
<organism evidence="1">
    <name type="scientific">Anguilla anguilla</name>
    <name type="common">European freshwater eel</name>
    <name type="synonym">Muraena anguilla</name>
    <dbReference type="NCBI Taxonomy" id="7936"/>
    <lineage>
        <taxon>Eukaryota</taxon>
        <taxon>Metazoa</taxon>
        <taxon>Chordata</taxon>
        <taxon>Craniata</taxon>
        <taxon>Vertebrata</taxon>
        <taxon>Euteleostomi</taxon>
        <taxon>Actinopterygii</taxon>
        <taxon>Neopterygii</taxon>
        <taxon>Teleostei</taxon>
        <taxon>Anguilliformes</taxon>
        <taxon>Anguillidae</taxon>
        <taxon>Anguilla</taxon>
    </lineage>
</organism>
<proteinExistence type="predicted"/>
<name>A0A0E9QI47_ANGAN</name>
<evidence type="ECO:0000313" key="1">
    <source>
        <dbReference type="EMBL" id="JAH16556.1"/>
    </source>
</evidence>
<sequence length="28" mass="3304">MYTLNTRQHALNINSNFMVEKKCCIIMS</sequence>
<accession>A0A0E9QI47</accession>
<reference evidence="1" key="2">
    <citation type="journal article" date="2015" name="Fish Shellfish Immunol.">
        <title>Early steps in the European eel (Anguilla anguilla)-Vibrio vulnificus interaction in the gills: Role of the RtxA13 toxin.</title>
        <authorList>
            <person name="Callol A."/>
            <person name="Pajuelo D."/>
            <person name="Ebbesson L."/>
            <person name="Teles M."/>
            <person name="MacKenzie S."/>
            <person name="Amaro C."/>
        </authorList>
    </citation>
    <scope>NUCLEOTIDE SEQUENCE</scope>
</reference>
<protein>
    <submittedName>
        <fullName evidence="1">Uncharacterized protein</fullName>
    </submittedName>
</protein>
<dbReference type="EMBL" id="GBXM01092021">
    <property type="protein sequence ID" value="JAH16556.1"/>
    <property type="molecule type" value="Transcribed_RNA"/>
</dbReference>
<reference evidence="1" key="1">
    <citation type="submission" date="2014-11" db="EMBL/GenBank/DDBJ databases">
        <authorList>
            <person name="Amaro Gonzalez C."/>
        </authorList>
    </citation>
    <scope>NUCLEOTIDE SEQUENCE</scope>
</reference>